<name>A0A9X3N0X4_9ACTN</name>
<evidence type="ECO:0000313" key="4">
    <source>
        <dbReference type="Proteomes" id="UP001149140"/>
    </source>
</evidence>
<organism evidence="3 4">
    <name type="scientific">Solirubrobacter ginsenosidimutans</name>
    <dbReference type="NCBI Taxonomy" id="490573"/>
    <lineage>
        <taxon>Bacteria</taxon>
        <taxon>Bacillati</taxon>
        <taxon>Actinomycetota</taxon>
        <taxon>Thermoleophilia</taxon>
        <taxon>Solirubrobacterales</taxon>
        <taxon>Solirubrobacteraceae</taxon>
        <taxon>Solirubrobacter</taxon>
    </lineage>
</organism>
<dbReference type="AlphaFoldDB" id="A0A9X3N0X4"/>
<feature type="domain" description="DUF6603" evidence="2">
    <location>
        <begin position="162"/>
        <end position="634"/>
    </location>
</feature>
<reference evidence="3" key="1">
    <citation type="submission" date="2022-10" db="EMBL/GenBank/DDBJ databases">
        <title>The WGS of Solirubrobacter ginsenosidimutans DSM 21036.</title>
        <authorList>
            <person name="Jiang Z."/>
        </authorList>
    </citation>
    <scope>NUCLEOTIDE SEQUENCE</scope>
    <source>
        <strain evidence="3">DSM 21036</strain>
    </source>
</reference>
<evidence type="ECO:0000259" key="2">
    <source>
        <dbReference type="Pfam" id="PF20248"/>
    </source>
</evidence>
<dbReference type="Proteomes" id="UP001149140">
    <property type="component" value="Unassembled WGS sequence"/>
</dbReference>
<accession>A0A9X3N0X4</accession>
<gene>
    <name evidence="3" type="ORF">OM076_21345</name>
</gene>
<dbReference type="RefSeq" id="WP_270042073.1">
    <property type="nucleotide sequence ID" value="NZ_JAPDOD010000021.1"/>
</dbReference>
<dbReference type="Pfam" id="PF20248">
    <property type="entry name" value="DUF6603"/>
    <property type="match status" value="1"/>
</dbReference>
<sequence>MASDTHSSAIGLDALAIRATHRSGQWCFSGESDVGQDLDLGEVVQRLAELIHVELPDLPAVTVDRVAFEVCGAKATFEALVGLALRPLGDLSRLPLVGDHLQDAIRLDTVGIKVVRESGKDRAYLGARVGIAGEPAPTDVRVPLTPDPETGTVDAEPQRHAVQRRFGPVEVEDLIYDFHDGGLRVRFTARLGHAGVEIEVIGMGVTVRLDDPLHPEFHLDGLSMSYEAPPVRVSGALLRRPDTPAGEWQFDGALSVRAGAYELSARGSYADRHPPSLFAFLQVMAPMGGPPYFFIDGIAGGFGINRTLTIPPIEEIEDFPLIRGTAPTTNVFAENTSVADAMAILGEAIQPADQQHWMAAGVAVSSFGVLHSKVLLTVAFGHRVEIGLLGMATLRLPPGLESAVVSASLALRTTITPGSGELAILGRLTSDSYVLAPACRLTGGFALCFWFGGSGHRGDFVITLGGYHPAFEAPAHYPVVPRLGLTWDAGPLQIKGGQYFALTPGAAMLGGQLDATYKSGAVSARFKAHVDFLSRWAPLRYEATVGVDFAVDAVLHEGFATSTLSVHVSAELRMWGPEFSGEAELDLGVIRITIPFGHDPDAAPKSLSWPEVKHQLLGGEEGAVRVAVRSGVLADLRDPATGKAGETGVHFIVDPERLVVATETVIAATRVTVDGAEQQVGPQRIGIAPMGLGSVTSTHAITIEPAARLHSSLVTGTVPKALWGDGKPTLGADGTIAGAVTGVEMCPAPAQPRPAAQFAREAPPEVREWSWPSLPASAAADEPPGPVDFAALGLTASPILATVPAA</sequence>
<evidence type="ECO:0000256" key="1">
    <source>
        <dbReference type="SAM" id="MobiDB-lite"/>
    </source>
</evidence>
<comment type="caution">
    <text evidence="3">The sequence shown here is derived from an EMBL/GenBank/DDBJ whole genome shotgun (WGS) entry which is preliminary data.</text>
</comment>
<evidence type="ECO:0000313" key="3">
    <source>
        <dbReference type="EMBL" id="MDA0162833.1"/>
    </source>
</evidence>
<dbReference type="EMBL" id="JAPDOD010000021">
    <property type="protein sequence ID" value="MDA0162833.1"/>
    <property type="molecule type" value="Genomic_DNA"/>
</dbReference>
<feature type="region of interest" description="Disordered" evidence="1">
    <location>
        <begin position="136"/>
        <end position="155"/>
    </location>
</feature>
<dbReference type="InterPro" id="IPR046538">
    <property type="entry name" value="DUF6603"/>
</dbReference>
<proteinExistence type="predicted"/>
<protein>
    <recommendedName>
        <fullName evidence="2">DUF6603 domain-containing protein</fullName>
    </recommendedName>
</protein>
<keyword evidence="4" id="KW-1185">Reference proteome</keyword>